<reference evidence="2" key="2">
    <citation type="submission" date="2025-09" db="UniProtKB">
        <authorList>
            <consortium name="Ensembl"/>
        </authorList>
    </citation>
    <scope>IDENTIFICATION</scope>
</reference>
<feature type="compositionally biased region" description="Polar residues" evidence="1">
    <location>
        <begin position="1"/>
        <end position="17"/>
    </location>
</feature>
<accession>A0A8C1E9R0</accession>
<dbReference type="AlphaFoldDB" id="A0A8C1E9R0"/>
<keyword evidence="3" id="KW-1185">Reference proteome</keyword>
<proteinExistence type="predicted"/>
<dbReference type="GeneTree" id="ENSGT00990000209987"/>
<evidence type="ECO:0000313" key="3">
    <source>
        <dbReference type="Proteomes" id="UP001108240"/>
    </source>
</evidence>
<evidence type="ECO:0000313" key="2">
    <source>
        <dbReference type="Ensembl" id="ENSCCRP00000073927.2"/>
    </source>
</evidence>
<protein>
    <submittedName>
        <fullName evidence="2">Siaz-interacting nuclear protein</fullName>
    </submittedName>
</protein>
<organism evidence="2 3">
    <name type="scientific">Cyprinus carpio carpio</name>
    <dbReference type="NCBI Taxonomy" id="630221"/>
    <lineage>
        <taxon>Eukaryota</taxon>
        <taxon>Metazoa</taxon>
        <taxon>Chordata</taxon>
        <taxon>Craniata</taxon>
        <taxon>Vertebrata</taxon>
        <taxon>Euteleostomi</taxon>
        <taxon>Actinopterygii</taxon>
        <taxon>Neopterygii</taxon>
        <taxon>Teleostei</taxon>
        <taxon>Ostariophysi</taxon>
        <taxon>Cypriniformes</taxon>
        <taxon>Cyprinidae</taxon>
        <taxon>Cyprininae</taxon>
        <taxon>Cyprinus</taxon>
    </lineage>
</organism>
<dbReference type="Proteomes" id="UP001108240">
    <property type="component" value="Unplaced"/>
</dbReference>
<sequence>MAQHNNAQTEAAQSYSDTETDKSYVSVFKRRQPLTFSPNRQYVLAIVSPLQKQDSCETGKGEVAKKCIFSFPLTCSSVFYTPTPLKCCL</sequence>
<evidence type="ECO:0000256" key="1">
    <source>
        <dbReference type="SAM" id="MobiDB-lite"/>
    </source>
</evidence>
<dbReference type="Ensembl" id="ENSCCRT00000080104.2">
    <property type="protein sequence ID" value="ENSCCRP00000073927.2"/>
    <property type="gene ID" value="ENSCCRG00000039907.2"/>
</dbReference>
<feature type="region of interest" description="Disordered" evidence="1">
    <location>
        <begin position="1"/>
        <end position="21"/>
    </location>
</feature>
<reference evidence="2" key="1">
    <citation type="submission" date="2025-08" db="UniProtKB">
        <authorList>
            <consortium name="Ensembl"/>
        </authorList>
    </citation>
    <scope>IDENTIFICATION</scope>
</reference>
<name>A0A8C1E9R0_CYPCA</name>